<dbReference type="Proteomes" id="UP001054837">
    <property type="component" value="Unassembled WGS sequence"/>
</dbReference>
<keyword evidence="2" id="KW-1185">Reference proteome</keyword>
<reference evidence="1 2" key="1">
    <citation type="submission" date="2021-06" db="EMBL/GenBank/DDBJ databases">
        <title>Caerostris darwini draft genome.</title>
        <authorList>
            <person name="Kono N."/>
            <person name="Arakawa K."/>
        </authorList>
    </citation>
    <scope>NUCLEOTIDE SEQUENCE [LARGE SCALE GENOMIC DNA]</scope>
</reference>
<keyword evidence="1" id="KW-0548">Nucleotidyltransferase</keyword>
<dbReference type="InterPro" id="IPR036397">
    <property type="entry name" value="RNaseH_sf"/>
</dbReference>
<organism evidence="1 2">
    <name type="scientific">Caerostris darwini</name>
    <dbReference type="NCBI Taxonomy" id="1538125"/>
    <lineage>
        <taxon>Eukaryota</taxon>
        <taxon>Metazoa</taxon>
        <taxon>Ecdysozoa</taxon>
        <taxon>Arthropoda</taxon>
        <taxon>Chelicerata</taxon>
        <taxon>Arachnida</taxon>
        <taxon>Araneae</taxon>
        <taxon>Araneomorphae</taxon>
        <taxon>Entelegynae</taxon>
        <taxon>Araneoidea</taxon>
        <taxon>Araneidae</taxon>
        <taxon>Caerostris</taxon>
    </lineage>
</organism>
<dbReference type="PANTHER" id="PTHR47331">
    <property type="entry name" value="PHD-TYPE DOMAIN-CONTAINING PROTEIN"/>
    <property type="match status" value="1"/>
</dbReference>
<proteinExistence type="predicted"/>
<dbReference type="GO" id="GO:0003676">
    <property type="term" value="F:nucleic acid binding"/>
    <property type="evidence" value="ECO:0007669"/>
    <property type="project" value="InterPro"/>
</dbReference>
<accession>A0AAV4SJ42</accession>
<dbReference type="SUPFAM" id="SSF53098">
    <property type="entry name" value="Ribonuclease H-like"/>
    <property type="match status" value="1"/>
</dbReference>
<comment type="caution">
    <text evidence="1">The sequence shown here is derived from an EMBL/GenBank/DDBJ whole genome shotgun (WGS) entry which is preliminary data.</text>
</comment>
<keyword evidence="1" id="KW-0695">RNA-directed DNA polymerase</keyword>
<dbReference type="GO" id="GO:0003964">
    <property type="term" value="F:RNA-directed DNA polymerase activity"/>
    <property type="evidence" value="ECO:0007669"/>
    <property type="project" value="UniProtKB-KW"/>
</dbReference>
<keyword evidence="1" id="KW-0808">Transferase</keyword>
<dbReference type="EMBL" id="BPLQ01007927">
    <property type="protein sequence ID" value="GIY33344.1"/>
    <property type="molecule type" value="Genomic_DNA"/>
</dbReference>
<dbReference type="PANTHER" id="PTHR47331:SF1">
    <property type="entry name" value="GAG-LIKE PROTEIN"/>
    <property type="match status" value="1"/>
</dbReference>
<evidence type="ECO:0000313" key="1">
    <source>
        <dbReference type="EMBL" id="GIY33344.1"/>
    </source>
</evidence>
<name>A0AAV4SJ42_9ARAC</name>
<dbReference type="InterPro" id="IPR012337">
    <property type="entry name" value="RNaseH-like_sf"/>
</dbReference>
<gene>
    <name evidence="1" type="ORF">CDAR_452741</name>
</gene>
<sequence>MIIQAARIANLHTGPTLLTHILKQTYWIVGAKRLIQKIVNKCVICCRYHSKPVKQLMGDLPKARVEISRAFTNCGCDFTGPIEIKLAKERGQKSTKAYVALFVCLATKALHLELVGDLTSESFISALKKFTSRRGCPSHTYCDNATNFIGACRKIDKIQEFINTINDNPEITNFLNISEINWHFIPPSSPHFGGRIKSVKSYQKVYW</sequence>
<protein>
    <submittedName>
        <fullName evidence="1">Reverse transcriptase</fullName>
    </submittedName>
</protein>
<dbReference type="Gene3D" id="3.30.420.10">
    <property type="entry name" value="Ribonuclease H-like superfamily/Ribonuclease H"/>
    <property type="match status" value="1"/>
</dbReference>
<dbReference type="AlphaFoldDB" id="A0AAV4SJ42"/>
<evidence type="ECO:0000313" key="2">
    <source>
        <dbReference type="Proteomes" id="UP001054837"/>
    </source>
</evidence>